<dbReference type="GO" id="GO:0017004">
    <property type="term" value="P:cytochrome complex assembly"/>
    <property type="evidence" value="ECO:0007669"/>
    <property type="project" value="InterPro"/>
</dbReference>
<proteinExistence type="predicted"/>
<evidence type="ECO:0000256" key="3">
    <source>
        <dbReference type="ARBA" id="ARBA00022692"/>
    </source>
</evidence>
<sequence length="578" mass="63363">MILLIVFAFIAGLVTILSPCILPVLPIVLSGSVTGGKSRPLGVVTGFIASFTFFTLFLTTLVKTTGIDPDTLRIVSVVVISVFGLSLLVPKLQTVFEQVASSIVSLGQKGQQTAATVRSDFVAGILVGISLGLLWTPCVGPILASIISLALTGIVTGTAAIITLAYASGTAIPMLAITYGGRELLAKTPWLTQNTPLIQKIFGVLMIATALAIAGNLDRKLQTYILDVFPNYGVGLTKFEDNPTIKAALNNLKPAKPASRERGKPMYDYLTDIGRAPEFIPGGEWFNGHPLTIQGLRGKVVLVDFWTYTCINCIRTLPYLKSWWEKYKDKGLVIVGVHTPEFEFEKDAGNVAKAIKDFGLTYPVMQDNNYATWDAYANRYWPAKYLVDKNGNIRYSHFGEGKYDETEKAIQALLAEAGTDVSDMQVTNPTYQVQSRTPELYLGYWRIANFASPERIVEDESAIYSVPTDLKRNTFAYLGNWTVGYQRAMPTKGATLLLHFDAKEVFLVMRPKNDAGNVKVYLDDTLVSNQAGEDVKNGTVTVTADRLYKLIKLPAGGAHILKLEFLDDNLELYAFTFG</sequence>
<dbReference type="GO" id="GO:0005886">
    <property type="term" value="C:plasma membrane"/>
    <property type="evidence" value="ECO:0007669"/>
    <property type="project" value="UniProtKB-SubCell"/>
</dbReference>
<name>A0A0G1UNS6_9BACT</name>
<feature type="transmembrane region" description="Helical" evidence="6">
    <location>
        <begin position="121"/>
        <end position="144"/>
    </location>
</feature>
<dbReference type="Pfam" id="PF08534">
    <property type="entry name" value="Redoxin"/>
    <property type="match status" value="1"/>
</dbReference>
<comment type="caution">
    <text evidence="8">The sequence shown here is derived from an EMBL/GenBank/DDBJ whole genome shotgun (WGS) entry which is preliminary data.</text>
</comment>
<feature type="transmembrane region" description="Helical" evidence="6">
    <location>
        <begin position="43"/>
        <end position="62"/>
    </location>
</feature>
<dbReference type="PROSITE" id="PS51352">
    <property type="entry name" value="THIOREDOXIN_2"/>
    <property type="match status" value="1"/>
</dbReference>
<dbReference type="Gene3D" id="3.40.30.10">
    <property type="entry name" value="Glutaredoxin"/>
    <property type="match status" value="1"/>
</dbReference>
<accession>A0A0G1UNS6</accession>
<evidence type="ECO:0000313" key="9">
    <source>
        <dbReference type="Proteomes" id="UP000034661"/>
    </source>
</evidence>
<reference evidence="8 9" key="1">
    <citation type="journal article" date="2015" name="Nature">
        <title>rRNA introns, odd ribosomes, and small enigmatic genomes across a large radiation of phyla.</title>
        <authorList>
            <person name="Brown C.T."/>
            <person name="Hug L.A."/>
            <person name="Thomas B.C."/>
            <person name="Sharon I."/>
            <person name="Castelle C.J."/>
            <person name="Singh A."/>
            <person name="Wilkins M.J."/>
            <person name="Williams K.H."/>
            <person name="Banfield J.F."/>
        </authorList>
    </citation>
    <scope>NUCLEOTIDE SEQUENCE [LARGE SCALE GENOMIC DNA]</scope>
</reference>
<dbReference type="Pfam" id="PF02683">
    <property type="entry name" value="DsbD_TM"/>
    <property type="match status" value="1"/>
</dbReference>
<evidence type="ECO:0000259" key="7">
    <source>
        <dbReference type="PROSITE" id="PS51352"/>
    </source>
</evidence>
<keyword evidence="3 6" id="KW-0812">Transmembrane</keyword>
<gene>
    <name evidence="8" type="ORF">UY27_C0007G0055</name>
</gene>
<feature type="transmembrane region" description="Helical" evidence="6">
    <location>
        <begin position="151"/>
        <end position="177"/>
    </location>
</feature>
<evidence type="ECO:0000256" key="1">
    <source>
        <dbReference type="ARBA" id="ARBA00004651"/>
    </source>
</evidence>
<dbReference type="GO" id="GO:0016491">
    <property type="term" value="F:oxidoreductase activity"/>
    <property type="evidence" value="ECO:0007669"/>
    <property type="project" value="InterPro"/>
</dbReference>
<organism evidence="8 9">
    <name type="scientific">Candidatus Gottesmanbacteria bacterium GW2011_GWA1_48_13</name>
    <dbReference type="NCBI Taxonomy" id="1618439"/>
    <lineage>
        <taxon>Bacteria</taxon>
        <taxon>Candidatus Gottesmaniibacteriota</taxon>
    </lineage>
</organism>
<evidence type="ECO:0000256" key="4">
    <source>
        <dbReference type="ARBA" id="ARBA00022989"/>
    </source>
</evidence>
<dbReference type="AlphaFoldDB" id="A0A0G1UNS6"/>
<dbReference type="CDD" id="cd03012">
    <property type="entry name" value="TlpA_like_DipZ_like"/>
    <property type="match status" value="1"/>
</dbReference>
<dbReference type="InterPro" id="IPR050553">
    <property type="entry name" value="Thioredoxin_ResA/DsbE_sf"/>
</dbReference>
<evidence type="ECO:0000256" key="2">
    <source>
        <dbReference type="ARBA" id="ARBA00022475"/>
    </source>
</evidence>
<dbReference type="Gene3D" id="2.60.120.260">
    <property type="entry name" value="Galactose-binding domain-like"/>
    <property type="match status" value="1"/>
</dbReference>
<dbReference type="InterPro" id="IPR013766">
    <property type="entry name" value="Thioredoxin_domain"/>
</dbReference>
<keyword evidence="4 6" id="KW-1133">Transmembrane helix</keyword>
<feature type="transmembrane region" description="Helical" evidence="6">
    <location>
        <begin position="74"/>
        <end position="92"/>
    </location>
</feature>
<dbReference type="InterPro" id="IPR041017">
    <property type="entry name" value="Thioredoxin_10"/>
</dbReference>
<dbReference type="PANTHER" id="PTHR42852">
    <property type="entry name" value="THIOL:DISULFIDE INTERCHANGE PROTEIN DSBE"/>
    <property type="match status" value="1"/>
</dbReference>
<dbReference type="EMBL" id="LCPJ01000007">
    <property type="protein sequence ID" value="KKU95887.1"/>
    <property type="molecule type" value="Genomic_DNA"/>
</dbReference>
<dbReference type="SUPFAM" id="SSF52833">
    <property type="entry name" value="Thioredoxin-like"/>
    <property type="match status" value="1"/>
</dbReference>
<feature type="domain" description="Thioredoxin" evidence="7">
    <location>
        <begin position="270"/>
        <end position="415"/>
    </location>
</feature>
<evidence type="ECO:0000256" key="6">
    <source>
        <dbReference type="SAM" id="Phobius"/>
    </source>
</evidence>
<protein>
    <recommendedName>
        <fullName evidence="7">Thioredoxin domain-containing protein</fullName>
    </recommendedName>
</protein>
<evidence type="ECO:0000256" key="5">
    <source>
        <dbReference type="ARBA" id="ARBA00023136"/>
    </source>
</evidence>
<dbReference type="InterPro" id="IPR013740">
    <property type="entry name" value="Redoxin"/>
</dbReference>
<evidence type="ECO:0000313" key="8">
    <source>
        <dbReference type="EMBL" id="KKU95887.1"/>
    </source>
</evidence>
<dbReference type="PATRIC" id="fig|1618439.3.peg.272"/>
<dbReference type="Proteomes" id="UP000034661">
    <property type="component" value="Unassembled WGS sequence"/>
</dbReference>
<dbReference type="PANTHER" id="PTHR42852:SF13">
    <property type="entry name" value="PROTEIN DIPZ"/>
    <property type="match status" value="1"/>
</dbReference>
<keyword evidence="5 6" id="KW-0472">Membrane</keyword>
<dbReference type="InterPro" id="IPR003834">
    <property type="entry name" value="Cyt_c_assmbl_TM_dom"/>
</dbReference>
<keyword evidence="2" id="KW-1003">Cell membrane</keyword>
<comment type="subcellular location">
    <subcellularLocation>
        <location evidence="1">Cell membrane</location>
        <topology evidence="1">Multi-pass membrane protein</topology>
    </subcellularLocation>
</comment>
<dbReference type="Pfam" id="PF17991">
    <property type="entry name" value="Thioredoxin_10"/>
    <property type="match status" value="1"/>
</dbReference>
<dbReference type="InterPro" id="IPR036249">
    <property type="entry name" value="Thioredoxin-like_sf"/>
</dbReference>